<evidence type="ECO:0000256" key="1">
    <source>
        <dbReference type="SAM" id="MobiDB-lite"/>
    </source>
</evidence>
<accession>A0AAW0P9S4</accession>
<evidence type="ECO:0000256" key="2">
    <source>
        <dbReference type="SAM" id="SignalP"/>
    </source>
</evidence>
<keyword evidence="4" id="KW-1185">Reference proteome</keyword>
<evidence type="ECO:0000313" key="4">
    <source>
        <dbReference type="Proteomes" id="UP001460270"/>
    </source>
</evidence>
<comment type="caution">
    <text evidence="3">The sequence shown here is derived from an EMBL/GenBank/DDBJ whole genome shotgun (WGS) entry which is preliminary data.</text>
</comment>
<dbReference type="AlphaFoldDB" id="A0AAW0P9S4"/>
<evidence type="ECO:0000313" key="3">
    <source>
        <dbReference type="EMBL" id="KAK7921933.1"/>
    </source>
</evidence>
<feature type="region of interest" description="Disordered" evidence="1">
    <location>
        <begin position="52"/>
        <end position="110"/>
    </location>
</feature>
<protein>
    <recommendedName>
        <fullName evidence="5">Secreted protein</fullName>
    </recommendedName>
</protein>
<dbReference type="Proteomes" id="UP001460270">
    <property type="component" value="Unassembled WGS sequence"/>
</dbReference>
<sequence length="110" mass="12217">MWSLNEAAGHTFRCQSTCLWAWLRSSVLVFPAVLARCLHSCVRSASALTTGRCHNKRASTTHNRNTANLPRGGGKLKTTAHRGQDHEARKRKRTDMELSEANCTAKGKKL</sequence>
<reference evidence="4" key="1">
    <citation type="submission" date="2024-04" db="EMBL/GenBank/DDBJ databases">
        <title>Salinicola lusitanus LLJ914,a marine bacterium isolated from the Okinawa Trough.</title>
        <authorList>
            <person name="Li J."/>
        </authorList>
    </citation>
    <scope>NUCLEOTIDE SEQUENCE [LARGE SCALE GENOMIC DNA]</scope>
</reference>
<dbReference type="EMBL" id="JBBPFD010000006">
    <property type="protein sequence ID" value="KAK7921933.1"/>
    <property type="molecule type" value="Genomic_DNA"/>
</dbReference>
<proteinExistence type="predicted"/>
<name>A0AAW0P9S4_9GOBI</name>
<feature type="chain" id="PRO_5043676520" description="Secreted protein" evidence="2">
    <location>
        <begin position="36"/>
        <end position="110"/>
    </location>
</feature>
<gene>
    <name evidence="3" type="ORF">WMY93_008835</name>
</gene>
<organism evidence="3 4">
    <name type="scientific">Mugilogobius chulae</name>
    <name type="common">yellowstripe goby</name>
    <dbReference type="NCBI Taxonomy" id="88201"/>
    <lineage>
        <taxon>Eukaryota</taxon>
        <taxon>Metazoa</taxon>
        <taxon>Chordata</taxon>
        <taxon>Craniata</taxon>
        <taxon>Vertebrata</taxon>
        <taxon>Euteleostomi</taxon>
        <taxon>Actinopterygii</taxon>
        <taxon>Neopterygii</taxon>
        <taxon>Teleostei</taxon>
        <taxon>Neoteleostei</taxon>
        <taxon>Acanthomorphata</taxon>
        <taxon>Gobiaria</taxon>
        <taxon>Gobiiformes</taxon>
        <taxon>Gobioidei</taxon>
        <taxon>Gobiidae</taxon>
        <taxon>Gobionellinae</taxon>
        <taxon>Mugilogobius</taxon>
    </lineage>
</organism>
<evidence type="ECO:0008006" key="5">
    <source>
        <dbReference type="Google" id="ProtNLM"/>
    </source>
</evidence>
<feature type="signal peptide" evidence="2">
    <location>
        <begin position="1"/>
        <end position="35"/>
    </location>
</feature>
<keyword evidence="2" id="KW-0732">Signal</keyword>